<protein>
    <submittedName>
        <fullName evidence="1">Uncharacterized protein</fullName>
    </submittedName>
</protein>
<name>A0AAD1YM13_9LAMI</name>
<dbReference type="Proteomes" id="UP000834106">
    <property type="component" value="Chromosome 1"/>
</dbReference>
<dbReference type="AlphaFoldDB" id="A0AAD1YM13"/>
<organism evidence="1 2">
    <name type="scientific">Fraxinus pennsylvanica</name>
    <dbReference type="NCBI Taxonomy" id="56036"/>
    <lineage>
        <taxon>Eukaryota</taxon>
        <taxon>Viridiplantae</taxon>
        <taxon>Streptophyta</taxon>
        <taxon>Embryophyta</taxon>
        <taxon>Tracheophyta</taxon>
        <taxon>Spermatophyta</taxon>
        <taxon>Magnoliopsida</taxon>
        <taxon>eudicotyledons</taxon>
        <taxon>Gunneridae</taxon>
        <taxon>Pentapetalae</taxon>
        <taxon>asterids</taxon>
        <taxon>lamiids</taxon>
        <taxon>Lamiales</taxon>
        <taxon>Oleaceae</taxon>
        <taxon>Oleeae</taxon>
        <taxon>Fraxinus</taxon>
    </lineage>
</organism>
<evidence type="ECO:0000313" key="1">
    <source>
        <dbReference type="EMBL" id="CAI9753518.1"/>
    </source>
</evidence>
<evidence type="ECO:0000313" key="2">
    <source>
        <dbReference type="Proteomes" id="UP000834106"/>
    </source>
</evidence>
<reference evidence="1" key="1">
    <citation type="submission" date="2023-05" db="EMBL/GenBank/DDBJ databases">
        <authorList>
            <person name="Huff M."/>
        </authorList>
    </citation>
    <scope>NUCLEOTIDE SEQUENCE</scope>
</reference>
<sequence length="118" mass="13018">MLFRDCSSVTCLRNRSIEALAIAALVQAIEEAQERRTLQLARRGRRGERRLGWGGRRWIDREGTPVHGYGRGGWAVFYTAARCALSYVTVAGVGGATSLHDGAVQAQQFGLYGCRLVY</sequence>
<dbReference type="Gene3D" id="1.10.472.10">
    <property type="entry name" value="Cyclin-like"/>
    <property type="match status" value="1"/>
</dbReference>
<keyword evidence="2" id="KW-1185">Reference proteome</keyword>
<accession>A0AAD1YM13</accession>
<proteinExistence type="predicted"/>
<gene>
    <name evidence="1" type="ORF">FPE_LOCUS949</name>
</gene>
<dbReference type="EMBL" id="OU503036">
    <property type="protein sequence ID" value="CAI9753518.1"/>
    <property type="molecule type" value="Genomic_DNA"/>
</dbReference>